<accession>M0N1X3</accession>
<dbReference type="STRING" id="1227456.C450_13542"/>
<evidence type="ECO:0000313" key="3">
    <source>
        <dbReference type="EMBL" id="EMA50705.1"/>
    </source>
</evidence>
<comment type="caution">
    <text evidence="3">The sequence shown here is derived from an EMBL/GenBank/DDBJ whole genome shotgun (WGS) entry which is preliminary data.</text>
</comment>
<dbReference type="PANTHER" id="PTHR35335:SF1">
    <property type="entry name" value="UPF0716 PROTEIN FXSA"/>
    <property type="match status" value="1"/>
</dbReference>
<keyword evidence="2" id="KW-0812">Transmembrane</keyword>
<keyword evidence="2" id="KW-0472">Membrane</keyword>
<dbReference type="RefSeq" id="WP_005044198.1">
    <property type="nucleotide sequence ID" value="NZ_AOME01000070.1"/>
</dbReference>
<dbReference type="OrthoDB" id="214825at2157"/>
<feature type="transmembrane region" description="Helical" evidence="2">
    <location>
        <begin position="7"/>
        <end position="27"/>
    </location>
</feature>
<dbReference type="Pfam" id="PF04186">
    <property type="entry name" value="FxsA"/>
    <property type="match status" value="1"/>
</dbReference>
<dbReference type="Proteomes" id="UP000011625">
    <property type="component" value="Unassembled WGS sequence"/>
</dbReference>
<organism evidence="3 4">
    <name type="scientific">Halococcus salifodinae DSM 8989</name>
    <dbReference type="NCBI Taxonomy" id="1227456"/>
    <lineage>
        <taxon>Archaea</taxon>
        <taxon>Methanobacteriati</taxon>
        <taxon>Methanobacteriota</taxon>
        <taxon>Stenosarchaea group</taxon>
        <taxon>Halobacteria</taxon>
        <taxon>Halobacteriales</taxon>
        <taxon>Halococcaceae</taxon>
        <taxon>Halococcus</taxon>
    </lineage>
</organism>
<name>M0N1X3_9EURY</name>
<dbReference type="PANTHER" id="PTHR35335">
    <property type="entry name" value="UPF0716 PROTEIN FXSA"/>
    <property type="match status" value="1"/>
</dbReference>
<feature type="compositionally biased region" description="Basic and acidic residues" evidence="1">
    <location>
        <begin position="153"/>
        <end position="164"/>
    </location>
</feature>
<dbReference type="PATRIC" id="fig|1227456.3.peg.2741"/>
<keyword evidence="4" id="KW-1185">Reference proteome</keyword>
<feature type="region of interest" description="Disordered" evidence="1">
    <location>
        <begin position="142"/>
        <end position="164"/>
    </location>
</feature>
<dbReference type="NCBIfam" id="NF008528">
    <property type="entry name" value="PRK11463.1-2"/>
    <property type="match status" value="1"/>
</dbReference>
<reference evidence="3 4" key="1">
    <citation type="journal article" date="2014" name="PLoS Genet.">
        <title>Phylogenetically driven sequencing of extremely halophilic archaea reveals strategies for static and dynamic osmo-response.</title>
        <authorList>
            <person name="Becker E.A."/>
            <person name="Seitzer P.M."/>
            <person name="Tritt A."/>
            <person name="Larsen D."/>
            <person name="Krusor M."/>
            <person name="Yao A.I."/>
            <person name="Wu D."/>
            <person name="Madern D."/>
            <person name="Eisen J.A."/>
            <person name="Darling A.E."/>
            <person name="Facciotti M.T."/>
        </authorList>
    </citation>
    <scope>NUCLEOTIDE SEQUENCE [LARGE SCALE GENOMIC DNA]</scope>
    <source>
        <strain evidence="3 4">DSM 8989</strain>
    </source>
</reference>
<sequence>MVLRIIGLLLLIPLFDAVLLVAVAGWIGAIQTVALVVLTALIGMLLVRAEGRHTARKIQQRVEHGQLPGDELLDGGLLIAAGAFLLTPGLVTDAVGLLLTVPVTRWPIRSAIKRWLVVPYIDRKTGGMASGGVYVGGFPGGTDTDDSDIYDVDGGRDDPEPGHE</sequence>
<evidence type="ECO:0000256" key="2">
    <source>
        <dbReference type="SAM" id="Phobius"/>
    </source>
</evidence>
<evidence type="ECO:0000313" key="4">
    <source>
        <dbReference type="Proteomes" id="UP000011625"/>
    </source>
</evidence>
<gene>
    <name evidence="3" type="primary">fxsA</name>
    <name evidence="3" type="ORF">C450_13542</name>
</gene>
<dbReference type="InterPro" id="IPR007313">
    <property type="entry name" value="FxsA"/>
</dbReference>
<feature type="transmembrane region" description="Helical" evidence="2">
    <location>
        <begin position="33"/>
        <end position="51"/>
    </location>
</feature>
<evidence type="ECO:0000256" key="1">
    <source>
        <dbReference type="SAM" id="MobiDB-lite"/>
    </source>
</evidence>
<dbReference type="GO" id="GO:0016020">
    <property type="term" value="C:membrane"/>
    <property type="evidence" value="ECO:0007669"/>
    <property type="project" value="InterPro"/>
</dbReference>
<dbReference type="AlphaFoldDB" id="M0N1X3"/>
<dbReference type="EMBL" id="AOME01000070">
    <property type="protein sequence ID" value="EMA50705.1"/>
    <property type="molecule type" value="Genomic_DNA"/>
</dbReference>
<protein>
    <submittedName>
        <fullName evidence="3">Phage T7 F exclusion suppressor FxsA</fullName>
    </submittedName>
</protein>
<keyword evidence="2" id="KW-1133">Transmembrane helix</keyword>
<proteinExistence type="predicted"/>